<reference evidence="3" key="1">
    <citation type="submission" date="2020-09" db="EMBL/GenBank/DDBJ databases">
        <title>Genome-Enabled Discovery of Anthraquinone Biosynthesis in Senna tora.</title>
        <authorList>
            <person name="Kang S.-H."/>
            <person name="Pandey R.P."/>
            <person name="Lee C.-M."/>
            <person name="Sim J.-S."/>
            <person name="Jeong J.-T."/>
            <person name="Choi B.-S."/>
            <person name="Jung M."/>
            <person name="Ginzburg D."/>
            <person name="Zhao K."/>
            <person name="Won S.Y."/>
            <person name="Oh T.-J."/>
            <person name="Yu Y."/>
            <person name="Kim N.-H."/>
            <person name="Lee O.R."/>
            <person name="Lee T.-H."/>
            <person name="Bashyal P."/>
            <person name="Kim T.-S."/>
            <person name="Lee W.-H."/>
            <person name="Kawkins C."/>
            <person name="Kim C.-K."/>
            <person name="Kim J.S."/>
            <person name="Ahn B.O."/>
            <person name="Rhee S.Y."/>
            <person name="Sohng J.K."/>
        </authorList>
    </citation>
    <scope>NUCLEOTIDE SEQUENCE</scope>
    <source>
        <tissue evidence="3">Leaf</tissue>
    </source>
</reference>
<sequence length="279" mass="31791">MDINIFVIILAVTAKLIVELIVFFKEFVEEQVLEPLVVCLINSEGLGVAKELGNTNLRQFTENSQESPQKETANFCLMAKETEEEGETEVTEYNPHFNELLESYNNMLEDSRKVLEKYGELKVSHSKVLKAFGKMKIEKEALEEKFKLIEEEYSMTALITENKKLKATIDKLNYDLGKFVRGEENLNLILGSQRNANDRSGLGFEVESSGTKNNKKVSIGHKKSQDKYQRYYRKPRNHNPNTSSNRTRMNRAISNETASQEAEPSSSLQPESPEEPKGV</sequence>
<evidence type="ECO:0000313" key="4">
    <source>
        <dbReference type="Proteomes" id="UP000634136"/>
    </source>
</evidence>
<evidence type="ECO:0000256" key="1">
    <source>
        <dbReference type="SAM" id="MobiDB-lite"/>
    </source>
</evidence>
<evidence type="ECO:0000256" key="2">
    <source>
        <dbReference type="SAM" id="Phobius"/>
    </source>
</evidence>
<evidence type="ECO:0000313" key="3">
    <source>
        <dbReference type="EMBL" id="KAF7835781.1"/>
    </source>
</evidence>
<feature type="compositionally biased region" description="Low complexity" evidence="1">
    <location>
        <begin position="258"/>
        <end position="271"/>
    </location>
</feature>
<keyword evidence="2" id="KW-1133">Transmembrane helix</keyword>
<dbReference type="EMBL" id="JAAIUW010000004">
    <property type="protein sequence ID" value="KAF7835781.1"/>
    <property type="molecule type" value="Genomic_DNA"/>
</dbReference>
<feature type="region of interest" description="Disordered" evidence="1">
    <location>
        <begin position="197"/>
        <end position="279"/>
    </location>
</feature>
<dbReference type="OrthoDB" id="1932348at2759"/>
<feature type="compositionally biased region" description="Polar residues" evidence="1">
    <location>
        <begin position="238"/>
        <end position="257"/>
    </location>
</feature>
<keyword evidence="2" id="KW-0472">Membrane</keyword>
<dbReference type="Proteomes" id="UP000634136">
    <property type="component" value="Unassembled WGS sequence"/>
</dbReference>
<proteinExistence type="predicted"/>
<feature type="transmembrane region" description="Helical" evidence="2">
    <location>
        <begin position="6"/>
        <end position="24"/>
    </location>
</feature>
<gene>
    <name evidence="3" type="ORF">G2W53_010640</name>
</gene>
<comment type="caution">
    <text evidence="3">The sequence shown here is derived from an EMBL/GenBank/DDBJ whole genome shotgun (WGS) entry which is preliminary data.</text>
</comment>
<name>A0A835C9P2_9FABA</name>
<protein>
    <submittedName>
        <fullName evidence="3">Protein CROWDED NUCLEI 4-like</fullName>
    </submittedName>
</protein>
<dbReference type="AlphaFoldDB" id="A0A835C9P2"/>
<keyword evidence="2" id="KW-0812">Transmembrane</keyword>
<organism evidence="3 4">
    <name type="scientific">Senna tora</name>
    <dbReference type="NCBI Taxonomy" id="362788"/>
    <lineage>
        <taxon>Eukaryota</taxon>
        <taxon>Viridiplantae</taxon>
        <taxon>Streptophyta</taxon>
        <taxon>Embryophyta</taxon>
        <taxon>Tracheophyta</taxon>
        <taxon>Spermatophyta</taxon>
        <taxon>Magnoliopsida</taxon>
        <taxon>eudicotyledons</taxon>
        <taxon>Gunneridae</taxon>
        <taxon>Pentapetalae</taxon>
        <taxon>rosids</taxon>
        <taxon>fabids</taxon>
        <taxon>Fabales</taxon>
        <taxon>Fabaceae</taxon>
        <taxon>Caesalpinioideae</taxon>
        <taxon>Cassia clade</taxon>
        <taxon>Senna</taxon>
    </lineage>
</organism>
<accession>A0A835C9P2</accession>
<keyword evidence="4" id="KW-1185">Reference proteome</keyword>
<feature type="compositionally biased region" description="Basic residues" evidence="1">
    <location>
        <begin position="213"/>
        <end position="222"/>
    </location>
</feature>